<reference evidence="8" key="1">
    <citation type="submission" date="2023-10" db="EMBL/GenBank/DDBJ databases">
        <authorList>
            <person name="Chen Y."/>
            <person name="Shah S."/>
            <person name="Dougan E. K."/>
            <person name="Thang M."/>
            <person name="Chan C."/>
        </authorList>
    </citation>
    <scope>NUCLEOTIDE SEQUENCE [LARGE SCALE GENOMIC DNA]</scope>
</reference>
<sequence>MRDGFGYEYQTPVQACAFGPIAAGKDVIVRRTGAGKTLSFLLPAVERLLGLGPGRGGIRLLAVSPVRELSMQIFAEAERLLSFYPGMRAVCMVGGLDWKEDKEALDAAGAASVLLVATPGRLQTHIGKTEGFAASLAEVQILVLDEVDYLTSEIFRPATEGIVSALPAAVSRQSLFFSATISDEVTELMKRTGSAEYEYIDMLKGCDAVVPSLIEQTYCVVATEDMTRMLCRAIEEARRREAASAKLVAIFMTGRIAAYYAEAFRKSGSELAVFEIHAQIKKQETRTEASNQFRDAVSGILFTSDVSSRGLDYPGVTDVIQMGAGRPIHGPSTSTASAARAVAGKPAGESCSSTSSSGRSWSP</sequence>
<comment type="catalytic activity">
    <reaction evidence="5">
        <text>ATP + H2O = ADP + phosphate + H(+)</text>
        <dbReference type="Rhea" id="RHEA:13065"/>
        <dbReference type="ChEBI" id="CHEBI:15377"/>
        <dbReference type="ChEBI" id="CHEBI:15378"/>
        <dbReference type="ChEBI" id="CHEBI:30616"/>
        <dbReference type="ChEBI" id="CHEBI:43474"/>
        <dbReference type="ChEBI" id="CHEBI:456216"/>
        <dbReference type="EC" id="3.6.4.13"/>
    </reaction>
</comment>
<keyword evidence="4 5" id="KW-0694">RNA-binding</keyword>
<dbReference type="SUPFAM" id="SSF52540">
    <property type="entry name" value="P-loop containing nucleoside triphosphate hydrolases"/>
    <property type="match status" value="2"/>
</dbReference>
<dbReference type="EMBL" id="CAUYUJ010014434">
    <property type="protein sequence ID" value="CAK0841172.1"/>
    <property type="molecule type" value="Genomic_DNA"/>
</dbReference>
<dbReference type="InterPro" id="IPR027417">
    <property type="entry name" value="P-loop_NTPase"/>
</dbReference>
<comment type="function">
    <text evidence="5">RNA helicase.</text>
</comment>
<keyword evidence="2 5" id="KW-0378">Hydrolase</keyword>
<name>A0ABN9T8E4_9DINO</name>
<evidence type="ECO:0000256" key="6">
    <source>
        <dbReference type="SAM" id="MobiDB-lite"/>
    </source>
</evidence>
<protein>
    <recommendedName>
        <fullName evidence="5">ATP-dependent RNA helicase</fullName>
        <ecNumber evidence="5">3.6.4.13</ecNumber>
    </recommendedName>
</protein>
<proteinExistence type="inferred from homology"/>
<dbReference type="SMART" id="SM00487">
    <property type="entry name" value="DEXDc"/>
    <property type="match status" value="1"/>
</dbReference>
<evidence type="ECO:0000256" key="2">
    <source>
        <dbReference type="ARBA" id="ARBA00022801"/>
    </source>
</evidence>
<evidence type="ECO:0000256" key="5">
    <source>
        <dbReference type="RuleBase" id="RU365068"/>
    </source>
</evidence>
<dbReference type="PROSITE" id="PS51192">
    <property type="entry name" value="HELICASE_ATP_BIND_1"/>
    <property type="match status" value="1"/>
</dbReference>
<dbReference type="InterPro" id="IPR001650">
    <property type="entry name" value="Helicase_C-like"/>
</dbReference>
<evidence type="ECO:0000313" key="8">
    <source>
        <dbReference type="EMBL" id="CAK0841172.1"/>
    </source>
</evidence>
<evidence type="ECO:0000313" key="9">
    <source>
        <dbReference type="Proteomes" id="UP001189429"/>
    </source>
</evidence>
<dbReference type="PANTHER" id="PTHR24031">
    <property type="entry name" value="RNA HELICASE"/>
    <property type="match status" value="1"/>
</dbReference>
<keyword evidence="3 5" id="KW-0067">ATP-binding</keyword>
<dbReference type="EC" id="3.6.4.13" evidence="5"/>
<accession>A0ABN9T8E4</accession>
<evidence type="ECO:0000256" key="3">
    <source>
        <dbReference type="ARBA" id="ARBA00022840"/>
    </source>
</evidence>
<dbReference type="Pfam" id="PF00271">
    <property type="entry name" value="Helicase_C"/>
    <property type="match status" value="1"/>
</dbReference>
<comment type="similarity">
    <text evidence="5">Belongs to the DEAD box helicase family.</text>
</comment>
<evidence type="ECO:0000256" key="1">
    <source>
        <dbReference type="ARBA" id="ARBA00022741"/>
    </source>
</evidence>
<feature type="region of interest" description="Disordered" evidence="6">
    <location>
        <begin position="324"/>
        <end position="363"/>
    </location>
</feature>
<feature type="domain" description="Helicase ATP-binding" evidence="7">
    <location>
        <begin position="17"/>
        <end position="199"/>
    </location>
</feature>
<dbReference type="InterPro" id="IPR011545">
    <property type="entry name" value="DEAD/DEAH_box_helicase_dom"/>
</dbReference>
<dbReference type="Proteomes" id="UP001189429">
    <property type="component" value="Unassembled WGS sequence"/>
</dbReference>
<evidence type="ECO:0000256" key="4">
    <source>
        <dbReference type="ARBA" id="ARBA00022884"/>
    </source>
</evidence>
<comment type="caution">
    <text evidence="8">The sequence shown here is derived from an EMBL/GenBank/DDBJ whole genome shotgun (WGS) entry which is preliminary data.</text>
</comment>
<keyword evidence="5" id="KW-0347">Helicase</keyword>
<dbReference type="Pfam" id="PF00270">
    <property type="entry name" value="DEAD"/>
    <property type="match status" value="1"/>
</dbReference>
<comment type="domain">
    <text evidence="5">The Q motif is unique to and characteristic of the DEAD box family of RNA helicases and controls ATP binding and hydrolysis.</text>
</comment>
<feature type="compositionally biased region" description="Low complexity" evidence="6">
    <location>
        <begin position="350"/>
        <end position="363"/>
    </location>
</feature>
<dbReference type="InterPro" id="IPR014001">
    <property type="entry name" value="Helicase_ATP-bd"/>
</dbReference>
<dbReference type="Gene3D" id="3.40.50.300">
    <property type="entry name" value="P-loop containing nucleotide triphosphate hydrolases"/>
    <property type="match status" value="2"/>
</dbReference>
<keyword evidence="9" id="KW-1185">Reference proteome</keyword>
<evidence type="ECO:0000259" key="7">
    <source>
        <dbReference type="PROSITE" id="PS51192"/>
    </source>
</evidence>
<organism evidence="8 9">
    <name type="scientific">Prorocentrum cordatum</name>
    <dbReference type="NCBI Taxonomy" id="2364126"/>
    <lineage>
        <taxon>Eukaryota</taxon>
        <taxon>Sar</taxon>
        <taxon>Alveolata</taxon>
        <taxon>Dinophyceae</taxon>
        <taxon>Prorocentrales</taxon>
        <taxon>Prorocentraceae</taxon>
        <taxon>Prorocentrum</taxon>
    </lineage>
</organism>
<gene>
    <name evidence="8" type="ORF">PCOR1329_LOCUS36445</name>
</gene>
<keyword evidence="1 5" id="KW-0547">Nucleotide-binding</keyword>